<dbReference type="AlphaFoldDB" id="A0AAF0I3D8"/>
<sequence>MRSPHSALGSLAAIAGMISAPHATAQLTLSDLSDISLGDYNDSVLELDIDGDSVTDFNISVFNTFSSGLNSLGTNASAENLGSLQVFELGDSINSGWDFNSYSTFNDFVSGGTQYVGVQFDISGNTHFGWLEFNFLNTEFIDGTLVSAGWQATPGATATISALSAVPEPASAGLWSGIAASMVGFWRRRRRTS</sequence>
<keyword evidence="3" id="KW-1185">Reference proteome</keyword>
<accession>A0AAF0I3D8</accession>
<dbReference type="Proteomes" id="UP001218638">
    <property type="component" value="Chromosome"/>
</dbReference>
<evidence type="ECO:0000256" key="1">
    <source>
        <dbReference type="SAM" id="SignalP"/>
    </source>
</evidence>
<reference evidence="2" key="1">
    <citation type="submission" date="2023-03" db="EMBL/GenBank/DDBJ databases">
        <title>Lomoglobus Profundus gen. nov., sp. nov., a novel member of the phylum Verrucomicrobia, isolated from deep-marine sediment of South China Sea.</title>
        <authorList>
            <person name="Ahmad T."/>
            <person name="Ishaq S.E."/>
            <person name="Wang F."/>
        </authorList>
    </citation>
    <scope>NUCLEOTIDE SEQUENCE</scope>
    <source>
        <strain evidence="2">LMO-M01</strain>
    </source>
</reference>
<keyword evidence="1" id="KW-0732">Signal</keyword>
<name>A0AAF0I3D8_9BACT</name>
<protein>
    <recommendedName>
        <fullName evidence="4">PEP-CTERM sorting domain-containing protein</fullName>
    </recommendedName>
</protein>
<gene>
    <name evidence="2" type="ORF">PXH66_05330</name>
</gene>
<feature type="chain" id="PRO_5042020412" description="PEP-CTERM sorting domain-containing protein" evidence="1">
    <location>
        <begin position="26"/>
        <end position="193"/>
    </location>
</feature>
<evidence type="ECO:0000313" key="2">
    <source>
        <dbReference type="EMBL" id="WED66268.1"/>
    </source>
</evidence>
<feature type="signal peptide" evidence="1">
    <location>
        <begin position="1"/>
        <end position="25"/>
    </location>
</feature>
<dbReference type="RefSeq" id="WP_330932259.1">
    <property type="nucleotide sequence ID" value="NZ_CP119075.1"/>
</dbReference>
<evidence type="ECO:0000313" key="3">
    <source>
        <dbReference type="Proteomes" id="UP001218638"/>
    </source>
</evidence>
<dbReference type="KEGG" id="slom:PXH66_05330"/>
<dbReference type="EMBL" id="CP119075">
    <property type="protein sequence ID" value="WED66268.1"/>
    <property type="molecule type" value="Genomic_DNA"/>
</dbReference>
<evidence type="ECO:0008006" key="4">
    <source>
        <dbReference type="Google" id="ProtNLM"/>
    </source>
</evidence>
<proteinExistence type="predicted"/>
<organism evidence="2 3">
    <name type="scientific">Synoicihabitans lomoniglobus</name>
    <dbReference type="NCBI Taxonomy" id="2909285"/>
    <lineage>
        <taxon>Bacteria</taxon>
        <taxon>Pseudomonadati</taxon>
        <taxon>Verrucomicrobiota</taxon>
        <taxon>Opitutia</taxon>
        <taxon>Opitutales</taxon>
        <taxon>Opitutaceae</taxon>
        <taxon>Synoicihabitans</taxon>
    </lineage>
</organism>